<dbReference type="RefSeq" id="XP_051363076.1">
    <property type="nucleotide sequence ID" value="XM_051505639.1"/>
</dbReference>
<dbReference type="EMBL" id="JAGIXG020000015">
    <property type="protein sequence ID" value="KAI6782220.1"/>
    <property type="molecule type" value="Genomic_DNA"/>
</dbReference>
<name>A0A9P9Y343_9HYPO</name>
<gene>
    <name evidence="2" type="ORF">J7T54_002457</name>
</gene>
<evidence type="ECO:0000313" key="2">
    <source>
        <dbReference type="EMBL" id="KAI6782220.1"/>
    </source>
</evidence>
<accession>A0A9P9Y343</accession>
<dbReference type="OrthoDB" id="5334391at2759"/>
<reference evidence="2" key="2">
    <citation type="submission" date="2022-07" db="EMBL/GenBank/DDBJ databases">
        <authorList>
            <person name="Goncalves M.F.M."/>
            <person name="Hilario S."/>
            <person name="Van De Peer Y."/>
            <person name="Esteves A.C."/>
            <person name="Alves A."/>
        </authorList>
    </citation>
    <scope>NUCLEOTIDE SEQUENCE</scope>
    <source>
        <strain evidence="2">MUM 19.33</strain>
    </source>
</reference>
<feature type="domain" description="F-box" evidence="1">
    <location>
        <begin position="26"/>
        <end position="72"/>
    </location>
</feature>
<comment type="caution">
    <text evidence="2">The sequence shown here is derived from an EMBL/GenBank/DDBJ whole genome shotgun (WGS) entry which is preliminary data.</text>
</comment>
<dbReference type="SUPFAM" id="SSF81383">
    <property type="entry name" value="F-box domain"/>
    <property type="match status" value="1"/>
</dbReference>
<dbReference type="GeneID" id="75828969"/>
<evidence type="ECO:0000259" key="1">
    <source>
        <dbReference type="PROSITE" id="PS50181"/>
    </source>
</evidence>
<dbReference type="Pfam" id="PF00646">
    <property type="entry name" value="F-box"/>
    <property type="match status" value="1"/>
</dbReference>
<proteinExistence type="predicted"/>
<keyword evidence="3" id="KW-1185">Reference proteome</keyword>
<protein>
    <recommendedName>
        <fullName evidence="1">F-box domain-containing protein</fullName>
    </recommendedName>
</protein>
<reference evidence="2" key="1">
    <citation type="journal article" date="2021" name="J Fungi (Basel)">
        <title>Genomic and Metabolomic Analyses of the Marine Fungus Emericellopsis cladophorae: Insights into Saltwater Adaptability Mechanisms and Its Biosynthetic Potential.</title>
        <authorList>
            <person name="Goncalves M.F.M."/>
            <person name="Hilario S."/>
            <person name="Van de Peer Y."/>
            <person name="Esteves A.C."/>
            <person name="Alves A."/>
        </authorList>
    </citation>
    <scope>NUCLEOTIDE SEQUENCE</scope>
    <source>
        <strain evidence="2">MUM 19.33</strain>
    </source>
</reference>
<dbReference type="PROSITE" id="PS50181">
    <property type="entry name" value="FBOX"/>
    <property type="match status" value="1"/>
</dbReference>
<dbReference type="InterPro" id="IPR036047">
    <property type="entry name" value="F-box-like_dom_sf"/>
</dbReference>
<evidence type="ECO:0000313" key="3">
    <source>
        <dbReference type="Proteomes" id="UP001055219"/>
    </source>
</evidence>
<dbReference type="Proteomes" id="UP001055219">
    <property type="component" value="Unassembled WGS sequence"/>
</dbReference>
<organism evidence="2 3">
    <name type="scientific">Emericellopsis cladophorae</name>
    <dbReference type="NCBI Taxonomy" id="2686198"/>
    <lineage>
        <taxon>Eukaryota</taxon>
        <taxon>Fungi</taxon>
        <taxon>Dikarya</taxon>
        <taxon>Ascomycota</taxon>
        <taxon>Pezizomycotina</taxon>
        <taxon>Sordariomycetes</taxon>
        <taxon>Hypocreomycetidae</taxon>
        <taxon>Hypocreales</taxon>
        <taxon>Bionectriaceae</taxon>
        <taxon>Emericellopsis</taxon>
    </lineage>
</organism>
<sequence>MGDAPSPVRATKSIVSIPQDVPPKAATSLLDLPYELFIEVLGYLSPVSTLALRRLNRQSHAVLTRSDLCVSLIKQHFPLSLEARRINTPSSSSANVDWAKVFATLARRYWHLATATPWRALDIETDTSGCVAVHPWNRHLMLDERTSVLQYPDPFWTFDAESGLLVYPAPDGLGLQVRDLHTNEQVEVPFSRTGRALRRLRLKDGVLIVEWCEEDAFHALNERTSAHRHFATAFDVARTDQWDGGLHVKDAPPSLSFWRVTFRSEWKIHYLGLPLTDHDRFFSAHNSTHYVVYIWQPNRSPYAEDDPLERLVMWDISSPSPYRPSLDPGNRGKSDTGGPIVVHRLVNSDLSVWGVRQSQTPRLRSLEIDNVTRDPHTGATTGSVFFHEEDHRWCTGPHASPIPPRLHSVRVTGIPLTGIGPKWLAECGVENGEGFTFCRRDLSMQQDTSRDMMGDEWPGHSACWRHDDFPYLTVAEVFDRKAGVRITARHCFMLETLSVHVRPKLRINGVTSEGNGCDPNGEGITQDEVQFPDEWWDQLLGKGYIAGDERCVVGEDAQGNITAIIF</sequence>
<dbReference type="AlphaFoldDB" id="A0A9P9Y343"/>
<dbReference type="InterPro" id="IPR001810">
    <property type="entry name" value="F-box_dom"/>
</dbReference>